<dbReference type="Proteomes" id="UP001597294">
    <property type="component" value="Unassembled WGS sequence"/>
</dbReference>
<dbReference type="PRINTS" id="PR00604">
    <property type="entry name" value="CYTCHRMECIAB"/>
</dbReference>
<dbReference type="SUPFAM" id="SSF46626">
    <property type="entry name" value="Cytochrome c"/>
    <property type="match status" value="1"/>
</dbReference>
<keyword evidence="10" id="KW-1185">Reference proteome</keyword>
<reference evidence="10" key="1">
    <citation type="journal article" date="2019" name="Int. J. Syst. Evol. Microbiol.">
        <title>The Global Catalogue of Microorganisms (GCM) 10K type strain sequencing project: providing services to taxonomists for standard genome sequencing and annotation.</title>
        <authorList>
            <consortium name="The Broad Institute Genomics Platform"/>
            <consortium name="The Broad Institute Genome Sequencing Center for Infectious Disease"/>
            <person name="Wu L."/>
            <person name="Ma J."/>
        </authorList>
    </citation>
    <scope>NUCLEOTIDE SEQUENCE [LARGE SCALE GENOMIC DNA]</scope>
    <source>
        <strain evidence="10">CGMCC 4.7192</strain>
    </source>
</reference>
<feature type="domain" description="Cytochrome c" evidence="8">
    <location>
        <begin position="29"/>
        <end position="129"/>
    </location>
</feature>
<keyword evidence="1" id="KW-0813">Transport</keyword>
<evidence type="ECO:0000256" key="7">
    <source>
        <dbReference type="SAM" id="SignalP"/>
    </source>
</evidence>
<dbReference type="PROSITE" id="PS51007">
    <property type="entry name" value="CYTC"/>
    <property type="match status" value="1"/>
</dbReference>
<evidence type="ECO:0000256" key="3">
    <source>
        <dbReference type="ARBA" id="ARBA00022723"/>
    </source>
</evidence>
<feature type="signal peptide" evidence="7">
    <location>
        <begin position="1"/>
        <end position="28"/>
    </location>
</feature>
<keyword evidence="5 6" id="KW-0408">Iron</keyword>
<evidence type="ECO:0000259" key="8">
    <source>
        <dbReference type="PROSITE" id="PS51007"/>
    </source>
</evidence>
<dbReference type="Gene3D" id="1.10.760.10">
    <property type="entry name" value="Cytochrome c-like domain"/>
    <property type="match status" value="1"/>
</dbReference>
<evidence type="ECO:0000256" key="1">
    <source>
        <dbReference type="ARBA" id="ARBA00022448"/>
    </source>
</evidence>
<dbReference type="RefSeq" id="WP_380255395.1">
    <property type="nucleotide sequence ID" value="NZ_JBHUII010000013.1"/>
</dbReference>
<keyword evidence="4" id="KW-0249">Electron transport</keyword>
<dbReference type="InterPro" id="IPR002327">
    <property type="entry name" value="Cyt_c_1A/1B"/>
</dbReference>
<gene>
    <name evidence="9" type="ORF">ACFSKO_20980</name>
</gene>
<evidence type="ECO:0000256" key="5">
    <source>
        <dbReference type="ARBA" id="ARBA00023004"/>
    </source>
</evidence>
<evidence type="ECO:0000256" key="6">
    <source>
        <dbReference type="PROSITE-ProRule" id="PRU00433"/>
    </source>
</evidence>
<comment type="caution">
    <text evidence="9">The sequence shown here is derived from an EMBL/GenBank/DDBJ whole genome shotgun (WGS) entry which is preliminary data.</text>
</comment>
<evidence type="ECO:0000256" key="2">
    <source>
        <dbReference type="ARBA" id="ARBA00022617"/>
    </source>
</evidence>
<proteinExistence type="predicted"/>
<dbReference type="InterPro" id="IPR009056">
    <property type="entry name" value="Cyt_c-like_dom"/>
</dbReference>
<protein>
    <submittedName>
        <fullName evidence="9">C-type cytochrome</fullName>
    </submittedName>
</protein>
<evidence type="ECO:0000313" key="9">
    <source>
        <dbReference type="EMBL" id="MFD2208101.1"/>
    </source>
</evidence>
<accession>A0ABW5BT83</accession>
<keyword evidence="7" id="KW-0732">Signal</keyword>
<feature type="chain" id="PRO_5045733351" evidence="7">
    <location>
        <begin position="29"/>
        <end position="129"/>
    </location>
</feature>
<dbReference type="InterPro" id="IPR036909">
    <property type="entry name" value="Cyt_c-like_dom_sf"/>
</dbReference>
<dbReference type="Pfam" id="PF00034">
    <property type="entry name" value="Cytochrom_C"/>
    <property type="match status" value="1"/>
</dbReference>
<organism evidence="9 10">
    <name type="scientific">Kiloniella antarctica</name>
    <dbReference type="NCBI Taxonomy" id="1550907"/>
    <lineage>
        <taxon>Bacteria</taxon>
        <taxon>Pseudomonadati</taxon>
        <taxon>Pseudomonadota</taxon>
        <taxon>Alphaproteobacteria</taxon>
        <taxon>Rhodospirillales</taxon>
        <taxon>Kiloniellaceae</taxon>
        <taxon>Kiloniella</taxon>
    </lineage>
</organism>
<dbReference type="EMBL" id="JBHUII010000013">
    <property type="protein sequence ID" value="MFD2208101.1"/>
    <property type="molecule type" value="Genomic_DNA"/>
</dbReference>
<keyword evidence="3 6" id="KW-0479">Metal-binding</keyword>
<keyword evidence="2 6" id="KW-0349">Heme</keyword>
<name>A0ABW5BT83_9PROT</name>
<dbReference type="PANTHER" id="PTHR11961">
    <property type="entry name" value="CYTOCHROME C"/>
    <property type="match status" value="1"/>
</dbReference>
<evidence type="ECO:0000313" key="10">
    <source>
        <dbReference type="Proteomes" id="UP001597294"/>
    </source>
</evidence>
<evidence type="ECO:0000256" key="4">
    <source>
        <dbReference type="ARBA" id="ARBA00022982"/>
    </source>
</evidence>
<sequence>MAKVAKVIPKLILGLAVGFSLNLGAAQAGDATAGAKVFKKCKACHTVDAGGKNKIGPNLHAIIGKAAATTEGYKYSSAMQDSGLTWTEENLTEFLTKPKKFIPKTKMSFGGLKKPKQIEDLIAYLKENS</sequence>